<name>A0A397SHH7_9GLOM</name>
<keyword evidence="3" id="KW-1185">Reference proteome</keyword>
<keyword evidence="1" id="KW-0472">Membrane</keyword>
<dbReference type="Proteomes" id="UP000265703">
    <property type="component" value="Unassembled WGS sequence"/>
</dbReference>
<keyword evidence="1" id="KW-1133">Transmembrane helix</keyword>
<accession>A0A397SHH7</accession>
<keyword evidence="1" id="KW-0812">Transmembrane</keyword>
<protein>
    <submittedName>
        <fullName evidence="2">Uncharacterized protein</fullName>
    </submittedName>
</protein>
<gene>
    <name evidence="2" type="ORF">C1645_781244</name>
</gene>
<dbReference type="AlphaFoldDB" id="A0A397SHH7"/>
<evidence type="ECO:0000256" key="1">
    <source>
        <dbReference type="SAM" id="Phobius"/>
    </source>
</evidence>
<proteinExistence type="predicted"/>
<feature type="transmembrane region" description="Helical" evidence="1">
    <location>
        <begin position="22"/>
        <end position="46"/>
    </location>
</feature>
<comment type="caution">
    <text evidence="2">The sequence shown here is derived from an EMBL/GenBank/DDBJ whole genome shotgun (WGS) entry which is preliminary data.</text>
</comment>
<organism evidence="2 3">
    <name type="scientific">Glomus cerebriforme</name>
    <dbReference type="NCBI Taxonomy" id="658196"/>
    <lineage>
        <taxon>Eukaryota</taxon>
        <taxon>Fungi</taxon>
        <taxon>Fungi incertae sedis</taxon>
        <taxon>Mucoromycota</taxon>
        <taxon>Glomeromycotina</taxon>
        <taxon>Glomeromycetes</taxon>
        <taxon>Glomerales</taxon>
        <taxon>Glomeraceae</taxon>
        <taxon>Glomus</taxon>
    </lineage>
</organism>
<evidence type="ECO:0000313" key="3">
    <source>
        <dbReference type="Proteomes" id="UP000265703"/>
    </source>
</evidence>
<evidence type="ECO:0000313" key="2">
    <source>
        <dbReference type="EMBL" id="RIA85710.1"/>
    </source>
</evidence>
<sequence>MYCYYYFVSPKYNRVQQYKNKALLRVSSQFFCHVLFFYSKIFFTIYNMSVDVTRQ</sequence>
<dbReference type="EMBL" id="QKYT01000408">
    <property type="protein sequence ID" value="RIA85710.1"/>
    <property type="molecule type" value="Genomic_DNA"/>
</dbReference>
<reference evidence="2 3" key="1">
    <citation type="submission" date="2018-06" db="EMBL/GenBank/DDBJ databases">
        <title>Comparative genomics reveals the genomic features of Rhizophagus irregularis, R. cerebriforme, R. diaphanum and Gigaspora rosea, and their symbiotic lifestyle signature.</title>
        <authorList>
            <person name="Morin E."/>
            <person name="San Clemente H."/>
            <person name="Chen E.C.H."/>
            <person name="De La Providencia I."/>
            <person name="Hainaut M."/>
            <person name="Kuo A."/>
            <person name="Kohler A."/>
            <person name="Murat C."/>
            <person name="Tang N."/>
            <person name="Roy S."/>
            <person name="Loubradou J."/>
            <person name="Henrissat B."/>
            <person name="Grigoriev I.V."/>
            <person name="Corradi N."/>
            <person name="Roux C."/>
            <person name="Martin F.M."/>
        </authorList>
    </citation>
    <scope>NUCLEOTIDE SEQUENCE [LARGE SCALE GENOMIC DNA]</scope>
    <source>
        <strain evidence="2 3">DAOM 227022</strain>
    </source>
</reference>